<accession>A0A8S4NFY9</accession>
<protein>
    <submittedName>
        <fullName evidence="2">Uncharacterized protein</fullName>
    </submittedName>
</protein>
<sequence>MAKDESQNPFSFQKFVSKKSKGDLTSQAPDAEIDIFDLPDVQDPQVQEQNQSTSNEDVPGESASKVKSSNPFSFKKFLTKDSNISKTGVKVHAEASNEKHLPDFTSDLPDFDSPVTHNTPFHEEVTSSLPDFTSRVDVLPQVSDSVSQLDYLTLNNGVPDSGQKHLDL</sequence>
<gene>
    <name evidence="2" type="ORF">OFUS_LOCUS7040</name>
</gene>
<evidence type="ECO:0000313" key="3">
    <source>
        <dbReference type="Proteomes" id="UP000749559"/>
    </source>
</evidence>
<feature type="region of interest" description="Disordered" evidence="1">
    <location>
        <begin position="100"/>
        <end position="127"/>
    </location>
</feature>
<organism evidence="2 3">
    <name type="scientific">Owenia fusiformis</name>
    <name type="common">Polychaete worm</name>
    <dbReference type="NCBI Taxonomy" id="6347"/>
    <lineage>
        <taxon>Eukaryota</taxon>
        <taxon>Metazoa</taxon>
        <taxon>Spiralia</taxon>
        <taxon>Lophotrochozoa</taxon>
        <taxon>Annelida</taxon>
        <taxon>Polychaeta</taxon>
        <taxon>Sedentaria</taxon>
        <taxon>Canalipalpata</taxon>
        <taxon>Sabellida</taxon>
        <taxon>Oweniida</taxon>
        <taxon>Oweniidae</taxon>
        <taxon>Owenia</taxon>
    </lineage>
</organism>
<feature type="non-terminal residue" evidence="2">
    <location>
        <position position="1"/>
    </location>
</feature>
<comment type="caution">
    <text evidence="2">The sequence shown here is derived from an EMBL/GenBank/DDBJ whole genome shotgun (WGS) entry which is preliminary data.</text>
</comment>
<dbReference type="Proteomes" id="UP000749559">
    <property type="component" value="Unassembled WGS sequence"/>
</dbReference>
<dbReference type="EMBL" id="CAIIXF020000003">
    <property type="protein sequence ID" value="CAH1780337.1"/>
    <property type="molecule type" value="Genomic_DNA"/>
</dbReference>
<feature type="region of interest" description="Disordered" evidence="1">
    <location>
        <begin position="1"/>
        <end position="68"/>
    </location>
</feature>
<name>A0A8S4NFY9_OWEFU</name>
<keyword evidence="3" id="KW-1185">Reference proteome</keyword>
<dbReference type="AlphaFoldDB" id="A0A8S4NFY9"/>
<evidence type="ECO:0000313" key="2">
    <source>
        <dbReference type="EMBL" id="CAH1780337.1"/>
    </source>
</evidence>
<feature type="compositionally biased region" description="Polar residues" evidence="1">
    <location>
        <begin position="44"/>
        <end position="56"/>
    </location>
</feature>
<proteinExistence type="predicted"/>
<evidence type="ECO:0000256" key="1">
    <source>
        <dbReference type="SAM" id="MobiDB-lite"/>
    </source>
</evidence>
<reference evidence="2" key="1">
    <citation type="submission" date="2022-03" db="EMBL/GenBank/DDBJ databases">
        <authorList>
            <person name="Martin C."/>
        </authorList>
    </citation>
    <scope>NUCLEOTIDE SEQUENCE</scope>
</reference>